<gene>
    <name evidence="3" type="ORF">C1I63_00510</name>
</gene>
<sequence>MRRSIEALVVACIAVIAMVSAPLAANAAPADPIEFTTTPPESYHYWHFGSFDEPLSVDSGVRTFVADPGLPVDETVRCWSSTSQQEYVEQTRTEAEWAESPTITLPADFTVDPGDLVEVTCTTGQEEYYSGFYVRWSLTAVAGGSATKTLPNDPSTAWSRHSYNYVSPEQPTVVPARLGDAVRVTGPTGTFLPDQTLKGAFGLGDPRIGFDYLYFSEDAVVSADGSTLTFTLPTDVYPLFNDEILYARFATGPTTDEFPDGETSDRTVWWGGFDVSADAPLADSSTRIGLALSTALSVQRVRATAVVTVPDASSPAGPVTFLVDGEVVATAAVGTDTRSRASVLLPRLPRGRHLVTVEYGGSSSVSPSVSAPARLRILF</sequence>
<dbReference type="InterPro" id="IPR032109">
    <property type="entry name" value="Big_3_5"/>
</dbReference>
<evidence type="ECO:0000256" key="1">
    <source>
        <dbReference type="SAM" id="SignalP"/>
    </source>
</evidence>
<comment type="caution">
    <text evidence="3">The sequence shown here is derived from an EMBL/GenBank/DDBJ whole genome shotgun (WGS) entry which is preliminary data.</text>
</comment>
<keyword evidence="1" id="KW-0732">Signal</keyword>
<name>A0A2T4UPN3_9MICO</name>
<keyword evidence="4" id="KW-1185">Reference proteome</keyword>
<dbReference type="GO" id="GO:0005975">
    <property type="term" value="P:carbohydrate metabolic process"/>
    <property type="evidence" value="ECO:0007669"/>
    <property type="project" value="UniProtKB-ARBA"/>
</dbReference>
<feature type="domain" description="Bacterial Ig-like" evidence="2">
    <location>
        <begin position="298"/>
        <end position="374"/>
    </location>
</feature>
<dbReference type="InterPro" id="IPR013783">
    <property type="entry name" value="Ig-like_fold"/>
</dbReference>
<feature type="signal peptide" evidence="1">
    <location>
        <begin position="1"/>
        <end position="27"/>
    </location>
</feature>
<dbReference type="EMBL" id="PZPL01000001">
    <property type="protein sequence ID" value="PTL71486.1"/>
    <property type="molecule type" value="Genomic_DNA"/>
</dbReference>
<reference evidence="3 4" key="1">
    <citation type="submission" date="2018-03" db="EMBL/GenBank/DDBJ databases">
        <title>Bacteriophage NCPPB3778 and a type I-E CRISPR drive the evolution of the US Biological Select Agent, Rathayibacter toxicus.</title>
        <authorList>
            <person name="Davis E.W.II."/>
            <person name="Tabima J.F."/>
            <person name="Weisberg A.J."/>
            <person name="Dantas Lopes L."/>
            <person name="Wiseman M.S."/>
            <person name="Wiseman M.S."/>
            <person name="Pupko T."/>
            <person name="Belcher M.S."/>
            <person name="Sechler A.J."/>
            <person name="Tancos M.A."/>
            <person name="Schroeder B.K."/>
            <person name="Murray T.D."/>
            <person name="Luster D.G."/>
            <person name="Schneider W.L."/>
            <person name="Rogers E."/>
            <person name="Andreote F.D."/>
            <person name="Grunwald N.J."/>
            <person name="Putnam M.L."/>
            <person name="Chang J.H."/>
        </authorList>
    </citation>
    <scope>NUCLEOTIDE SEQUENCE [LARGE SCALE GENOMIC DNA]</scope>
    <source>
        <strain evidence="3 4">DSM 15933</strain>
    </source>
</reference>
<evidence type="ECO:0000259" key="2">
    <source>
        <dbReference type="Pfam" id="PF16640"/>
    </source>
</evidence>
<dbReference type="Gene3D" id="2.60.40.10">
    <property type="entry name" value="Immunoglobulins"/>
    <property type="match status" value="1"/>
</dbReference>
<evidence type="ECO:0000313" key="4">
    <source>
        <dbReference type="Proteomes" id="UP000241085"/>
    </source>
</evidence>
<dbReference type="Pfam" id="PF16640">
    <property type="entry name" value="Big_3_5"/>
    <property type="match status" value="1"/>
</dbReference>
<feature type="chain" id="PRO_5015694108" description="Bacterial Ig-like domain-containing protein" evidence="1">
    <location>
        <begin position="28"/>
        <end position="379"/>
    </location>
</feature>
<protein>
    <recommendedName>
        <fullName evidence="2">Bacterial Ig-like domain-containing protein</fullName>
    </recommendedName>
</protein>
<dbReference type="RefSeq" id="WP_146168327.1">
    <property type="nucleotide sequence ID" value="NZ_PZPL01000001.1"/>
</dbReference>
<dbReference type="Proteomes" id="UP000241085">
    <property type="component" value="Unassembled WGS sequence"/>
</dbReference>
<evidence type="ECO:0000313" key="3">
    <source>
        <dbReference type="EMBL" id="PTL71486.1"/>
    </source>
</evidence>
<organism evidence="3 4">
    <name type="scientific">Rathayibacter caricis DSM 15933</name>
    <dbReference type="NCBI Taxonomy" id="1328867"/>
    <lineage>
        <taxon>Bacteria</taxon>
        <taxon>Bacillati</taxon>
        <taxon>Actinomycetota</taxon>
        <taxon>Actinomycetes</taxon>
        <taxon>Micrococcales</taxon>
        <taxon>Microbacteriaceae</taxon>
        <taxon>Rathayibacter</taxon>
    </lineage>
</organism>
<dbReference type="AlphaFoldDB" id="A0A2T4UPN3"/>
<proteinExistence type="predicted"/>
<accession>A0A2T4UPN3</accession>